<dbReference type="Gene3D" id="3.40.50.150">
    <property type="entry name" value="Vaccinia Virus protein VP39"/>
    <property type="match status" value="1"/>
</dbReference>
<dbReference type="GO" id="GO:0005737">
    <property type="term" value="C:cytoplasm"/>
    <property type="evidence" value="ECO:0007669"/>
    <property type="project" value="TreeGrafter"/>
</dbReference>
<sequence length="385" mass="44536">MNGENGTNKKKLIKIKIKPKSSMTTQTVEKEKDEEKEEPPTTVDAAASAAETSTSTYKIETCDYTIINCCCIKGLTTMKDENKKIHLTVTSPPYYNVKDYVNYADYKDYLSTLRTVFTLIYEITEDGRMCCVNLSNILIQRESRNCESSRIPLVFHFVPLMEDIGWKFIEDILWIKPEGAAKNRNGGFFQHRQPVAYKPNIINEYIFVFQKPSKHLIDKIVRGYDAITSLNSRVDDGYERSNVWKINPETKSKHPAPYPELLVDNLIKYYSFCGDTVLDPFVGSGTTTISAFRLNRKSIGFEIHKDYMDIFENRIKTTIKNNTQPNIAIDKDEYLNLNEEQIKKKLNKYSKKHLYHLVNNDCKYKSFSKDKIVDLIHQLNFVDAT</sequence>
<keyword evidence="6" id="KW-0680">Restriction system</keyword>
<dbReference type="InterPro" id="IPR017985">
    <property type="entry name" value="MeTrfase_CN4_CS"/>
</dbReference>
<protein>
    <recommendedName>
        <fullName evidence="2">site-specific DNA-methyltransferase (cytosine-N(4)-specific)</fullName>
        <ecNumber evidence="2">2.1.1.113</ecNumber>
    </recommendedName>
</protein>
<organism evidence="11">
    <name type="scientific">viral metagenome</name>
    <dbReference type="NCBI Taxonomy" id="1070528"/>
    <lineage>
        <taxon>unclassified sequences</taxon>
        <taxon>metagenomes</taxon>
        <taxon>organismal metagenomes</taxon>
    </lineage>
</organism>
<keyword evidence="3" id="KW-0489">Methyltransferase</keyword>
<dbReference type="InterPro" id="IPR001091">
    <property type="entry name" value="RM_Methyltransferase"/>
</dbReference>
<evidence type="ECO:0000256" key="6">
    <source>
        <dbReference type="ARBA" id="ARBA00022747"/>
    </source>
</evidence>
<evidence type="ECO:0000256" key="5">
    <source>
        <dbReference type="ARBA" id="ARBA00022691"/>
    </source>
</evidence>
<evidence type="ECO:0000256" key="1">
    <source>
        <dbReference type="ARBA" id="ARBA00010203"/>
    </source>
</evidence>
<feature type="domain" description="DNA methylase N-4/N-6" evidence="10">
    <location>
        <begin position="85"/>
        <end position="312"/>
    </location>
</feature>
<accession>A0A6C0F2E9</accession>
<dbReference type="SUPFAM" id="SSF53335">
    <property type="entry name" value="S-adenosyl-L-methionine-dependent methyltransferases"/>
    <property type="match status" value="1"/>
</dbReference>
<reference evidence="11" key="1">
    <citation type="journal article" date="2020" name="Nature">
        <title>Giant virus diversity and host interactions through global metagenomics.</title>
        <authorList>
            <person name="Schulz F."/>
            <person name="Roux S."/>
            <person name="Paez-Espino D."/>
            <person name="Jungbluth S."/>
            <person name="Walsh D.A."/>
            <person name="Denef V.J."/>
            <person name="McMahon K.D."/>
            <person name="Konstantinidis K.T."/>
            <person name="Eloe-Fadrosh E.A."/>
            <person name="Kyrpides N.C."/>
            <person name="Woyke T."/>
        </authorList>
    </citation>
    <scope>NUCLEOTIDE SEQUENCE</scope>
    <source>
        <strain evidence="11">GVMAG-M-3300009163-63</strain>
    </source>
</reference>
<evidence type="ECO:0000259" key="10">
    <source>
        <dbReference type="Pfam" id="PF01555"/>
    </source>
</evidence>
<dbReference type="AlphaFoldDB" id="A0A6C0F2E9"/>
<name>A0A6C0F2E9_9ZZZZ</name>
<dbReference type="GO" id="GO:0009007">
    <property type="term" value="F:site-specific DNA-methyltransferase (adenine-specific) activity"/>
    <property type="evidence" value="ECO:0007669"/>
    <property type="project" value="TreeGrafter"/>
</dbReference>
<feature type="region of interest" description="Disordered" evidence="9">
    <location>
        <begin position="18"/>
        <end position="47"/>
    </location>
</feature>
<dbReference type="Pfam" id="PF01555">
    <property type="entry name" value="N6_N4_Mtase"/>
    <property type="match status" value="1"/>
</dbReference>
<dbReference type="PANTHER" id="PTHR13370:SF3">
    <property type="entry name" value="TRNA (GUANINE(10)-N2)-METHYLTRANSFERASE HOMOLOG"/>
    <property type="match status" value="1"/>
</dbReference>
<dbReference type="GO" id="GO:0008170">
    <property type="term" value="F:N-methyltransferase activity"/>
    <property type="evidence" value="ECO:0007669"/>
    <property type="project" value="InterPro"/>
</dbReference>
<evidence type="ECO:0000256" key="2">
    <source>
        <dbReference type="ARBA" id="ARBA00012185"/>
    </source>
</evidence>
<keyword evidence="4" id="KW-0808">Transferase</keyword>
<evidence type="ECO:0000256" key="3">
    <source>
        <dbReference type="ARBA" id="ARBA00022603"/>
    </source>
</evidence>
<evidence type="ECO:0000256" key="8">
    <source>
        <dbReference type="ARBA" id="ARBA00049120"/>
    </source>
</evidence>
<dbReference type="EMBL" id="MN739000">
    <property type="protein sequence ID" value="QHT34440.1"/>
    <property type="molecule type" value="Genomic_DNA"/>
</dbReference>
<dbReference type="EC" id="2.1.1.113" evidence="2"/>
<dbReference type="PROSITE" id="PS00093">
    <property type="entry name" value="N4_MTASE"/>
    <property type="match status" value="1"/>
</dbReference>
<dbReference type="GO" id="GO:0015667">
    <property type="term" value="F:site-specific DNA-methyltransferase (cytosine-N4-specific) activity"/>
    <property type="evidence" value="ECO:0007669"/>
    <property type="project" value="UniProtKB-EC"/>
</dbReference>
<evidence type="ECO:0000313" key="11">
    <source>
        <dbReference type="EMBL" id="QHT34440.1"/>
    </source>
</evidence>
<dbReference type="PRINTS" id="PR00508">
    <property type="entry name" value="S21N4MTFRASE"/>
</dbReference>
<proteinExistence type="inferred from homology"/>
<dbReference type="PANTHER" id="PTHR13370">
    <property type="entry name" value="RNA METHYLASE-RELATED"/>
    <property type="match status" value="1"/>
</dbReference>
<comment type="similarity">
    <text evidence="1">Belongs to the N(4)/N(6)-methyltransferase family. N(4) subfamily.</text>
</comment>
<keyword evidence="7" id="KW-0238">DNA-binding</keyword>
<comment type="catalytic activity">
    <reaction evidence="8">
        <text>a 2'-deoxycytidine in DNA + S-adenosyl-L-methionine = an N(4)-methyl-2'-deoxycytidine in DNA + S-adenosyl-L-homocysteine + H(+)</text>
        <dbReference type="Rhea" id="RHEA:16857"/>
        <dbReference type="Rhea" id="RHEA-COMP:11369"/>
        <dbReference type="Rhea" id="RHEA-COMP:13674"/>
        <dbReference type="ChEBI" id="CHEBI:15378"/>
        <dbReference type="ChEBI" id="CHEBI:57856"/>
        <dbReference type="ChEBI" id="CHEBI:59789"/>
        <dbReference type="ChEBI" id="CHEBI:85452"/>
        <dbReference type="ChEBI" id="CHEBI:137933"/>
        <dbReference type="EC" id="2.1.1.113"/>
    </reaction>
</comment>
<evidence type="ECO:0000256" key="9">
    <source>
        <dbReference type="SAM" id="MobiDB-lite"/>
    </source>
</evidence>
<dbReference type="InterPro" id="IPR029063">
    <property type="entry name" value="SAM-dependent_MTases_sf"/>
</dbReference>
<keyword evidence="5" id="KW-0949">S-adenosyl-L-methionine</keyword>
<evidence type="ECO:0000256" key="4">
    <source>
        <dbReference type="ARBA" id="ARBA00022679"/>
    </source>
</evidence>
<dbReference type="GO" id="GO:0032259">
    <property type="term" value="P:methylation"/>
    <property type="evidence" value="ECO:0007669"/>
    <property type="project" value="UniProtKB-KW"/>
</dbReference>
<dbReference type="InterPro" id="IPR002941">
    <property type="entry name" value="DNA_methylase_N4/N6"/>
</dbReference>
<dbReference type="GO" id="GO:0009307">
    <property type="term" value="P:DNA restriction-modification system"/>
    <property type="evidence" value="ECO:0007669"/>
    <property type="project" value="UniProtKB-KW"/>
</dbReference>
<dbReference type="GO" id="GO:0003677">
    <property type="term" value="F:DNA binding"/>
    <property type="evidence" value="ECO:0007669"/>
    <property type="project" value="UniProtKB-KW"/>
</dbReference>
<evidence type="ECO:0000256" key="7">
    <source>
        <dbReference type="ARBA" id="ARBA00023125"/>
    </source>
</evidence>